<keyword evidence="5" id="KW-1185">Reference proteome</keyword>
<accession>A0ABS4WMT1</accession>
<feature type="transmembrane region" description="Helical" evidence="2">
    <location>
        <begin position="207"/>
        <end position="228"/>
    </location>
</feature>
<feature type="transmembrane region" description="Helical" evidence="2">
    <location>
        <begin position="234"/>
        <end position="254"/>
    </location>
</feature>
<keyword evidence="2" id="KW-0472">Membrane</keyword>
<evidence type="ECO:0000256" key="2">
    <source>
        <dbReference type="SAM" id="Phobius"/>
    </source>
</evidence>
<dbReference type="RefSeq" id="WP_210096859.1">
    <property type="nucleotide sequence ID" value="NZ_BAAAIO010000001.1"/>
</dbReference>
<dbReference type="Proteomes" id="UP000703720">
    <property type="component" value="Unassembled WGS sequence"/>
</dbReference>
<evidence type="ECO:0000259" key="3">
    <source>
        <dbReference type="Pfam" id="PF00892"/>
    </source>
</evidence>
<feature type="transmembrane region" description="Helical" evidence="2">
    <location>
        <begin position="266"/>
        <end position="287"/>
    </location>
</feature>
<keyword evidence="2" id="KW-1133">Transmembrane helix</keyword>
<gene>
    <name evidence="4" type="ORF">JOF42_001012</name>
</gene>
<dbReference type="EMBL" id="JAGIOA010000001">
    <property type="protein sequence ID" value="MBP2377517.1"/>
    <property type="molecule type" value="Genomic_DNA"/>
</dbReference>
<evidence type="ECO:0000313" key="4">
    <source>
        <dbReference type="EMBL" id="MBP2377517.1"/>
    </source>
</evidence>
<comment type="caution">
    <text evidence="4">The sequence shown here is derived from an EMBL/GenBank/DDBJ whole genome shotgun (WGS) entry which is preliminary data.</text>
</comment>
<feature type="transmembrane region" description="Helical" evidence="2">
    <location>
        <begin position="20"/>
        <end position="42"/>
    </location>
</feature>
<feature type="transmembrane region" description="Helical" evidence="2">
    <location>
        <begin position="90"/>
        <end position="112"/>
    </location>
</feature>
<reference evidence="4 5" key="1">
    <citation type="submission" date="2021-03" db="EMBL/GenBank/DDBJ databases">
        <title>Sequencing the genomes of 1000 actinobacteria strains.</title>
        <authorList>
            <person name="Klenk H.-P."/>
        </authorList>
    </citation>
    <scope>NUCLEOTIDE SEQUENCE [LARGE SCALE GENOMIC DNA]</scope>
    <source>
        <strain evidence="4 5">DSM 13468</strain>
    </source>
</reference>
<comment type="similarity">
    <text evidence="1">Belongs to the EamA transporter family.</text>
</comment>
<feature type="transmembrane region" description="Helical" evidence="2">
    <location>
        <begin position="118"/>
        <end position="135"/>
    </location>
</feature>
<feature type="transmembrane region" description="Helical" evidence="2">
    <location>
        <begin position="48"/>
        <end position="69"/>
    </location>
</feature>
<feature type="transmembrane region" description="Helical" evidence="2">
    <location>
        <begin position="293"/>
        <end position="310"/>
    </location>
</feature>
<feature type="domain" description="EamA" evidence="3">
    <location>
        <begin position="25"/>
        <end position="159"/>
    </location>
</feature>
<proteinExistence type="inferred from homology"/>
<evidence type="ECO:0000256" key="1">
    <source>
        <dbReference type="ARBA" id="ARBA00007362"/>
    </source>
</evidence>
<feature type="transmembrane region" description="Helical" evidence="2">
    <location>
        <begin position="142"/>
        <end position="160"/>
    </location>
</feature>
<sequence length="321" mass="31888">MTPSRVAAVSVASGMGGVRLVGESLALVVLLAATWVIAGIAVQGAGVGVVSAGRAGFAALGLLLLVLLSSRGGGRSDPPASVRRLPRWQLAVLSVTGVAGYTLLSTVAIALAGPAVPSLILALSPVVVLVLESALTKARVRPVVLVATVVAIVGAVLYVVPRPVGAPGSSTAWGVLAAVGAMLSMAAYGLLFAHGNRGRRGPMAPRILPIFALGSAPLMLWAVVEVSAGEGVELVTIGVLALLGLGIYVPAYLVQHRIILSAGPSFAALLGLAVPPLVGVASAAVGLSALPGPLQVVGITLTLAGMLAVIRMKLQVAPAES</sequence>
<evidence type="ECO:0000313" key="5">
    <source>
        <dbReference type="Proteomes" id="UP000703720"/>
    </source>
</evidence>
<dbReference type="InterPro" id="IPR000620">
    <property type="entry name" value="EamA_dom"/>
</dbReference>
<organism evidence="4 5">
    <name type="scientific">Microbacterium phyllosphaerae</name>
    <dbReference type="NCBI Taxonomy" id="124798"/>
    <lineage>
        <taxon>Bacteria</taxon>
        <taxon>Bacillati</taxon>
        <taxon>Actinomycetota</taxon>
        <taxon>Actinomycetes</taxon>
        <taxon>Micrococcales</taxon>
        <taxon>Microbacteriaceae</taxon>
        <taxon>Microbacterium</taxon>
    </lineage>
</organism>
<keyword evidence="2" id="KW-0812">Transmembrane</keyword>
<protein>
    <submittedName>
        <fullName evidence="4">Drug/metabolite transporter (DMT)-like permease</fullName>
    </submittedName>
</protein>
<dbReference type="Pfam" id="PF00892">
    <property type="entry name" value="EamA"/>
    <property type="match status" value="1"/>
</dbReference>
<name>A0ABS4WMT1_9MICO</name>
<feature type="transmembrane region" description="Helical" evidence="2">
    <location>
        <begin position="172"/>
        <end position="195"/>
    </location>
</feature>